<feature type="compositionally biased region" description="Basic residues" evidence="2">
    <location>
        <begin position="911"/>
        <end position="935"/>
    </location>
</feature>
<feature type="compositionally biased region" description="Basic and acidic residues" evidence="2">
    <location>
        <begin position="833"/>
        <end position="845"/>
    </location>
</feature>
<feature type="compositionally biased region" description="Low complexity" evidence="2">
    <location>
        <begin position="396"/>
        <end position="413"/>
    </location>
</feature>
<feature type="compositionally biased region" description="Basic residues" evidence="2">
    <location>
        <begin position="365"/>
        <end position="377"/>
    </location>
</feature>
<gene>
    <name evidence="4" type="ORF">Nepgr_013030</name>
</gene>
<feature type="compositionally biased region" description="Low complexity" evidence="2">
    <location>
        <begin position="298"/>
        <end position="310"/>
    </location>
</feature>
<evidence type="ECO:0000313" key="5">
    <source>
        <dbReference type="Proteomes" id="UP001279734"/>
    </source>
</evidence>
<dbReference type="GO" id="GO:0005681">
    <property type="term" value="C:spliceosomal complex"/>
    <property type="evidence" value="ECO:0007669"/>
    <property type="project" value="TreeGrafter"/>
</dbReference>
<feature type="compositionally biased region" description="Basic residues" evidence="2">
    <location>
        <begin position="417"/>
        <end position="478"/>
    </location>
</feature>
<dbReference type="AlphaFoldDB" id="A0AAD3XNR1"/>
<evidence type="ECO:0000259" key="3">
    <source>
        <dbReference type="PROSITE" id="PS51025"/>
    </source>
</evidence>
<dbReference type="InterPro" id="IPR052225">
    <property type="entry name" value="Ser/Arg_repetitive_matrix"/>
</dbReference>
<feature type="compositionally biased region" description="Basic and acidic residues" evidence="2">
    <location>
        <begin position="859"/>
        <end position="868"/>
    </location>
</feature>
<dbReference type="Pfam" id="PF01480">
    <property type="entry name" value="PWI"/>
    <property type="match status" value="1"/>
</dbReference>
<dbReference type="InterPro" id="IPR002483">
    <property type="entry name" value="PWI_dom"/>
</dbReference>
<feature type="compositionally biased region" description="Basic and acidic residues" evidence="2">
    <location>
        <begin position="198"/>
        <end position="230"/>
    </location>
</feature>
<dbReference type="GO" id="GO:0006397">
    <property type="term" value="P:mRNA processing"/>
    <property type="evidence" value="ECO:0007669"/>
    <property type="project" value="UniProtKB-KW"/>
</dbReference>
<dbReference type="PANTHER" id="PTHR23148">
    <property type="entry name" value="SERINE/ARGININE REGULATED NUCLEAR MATRIX PROTEIN"/>
    <property type="match status" value="1"/>
</dbReference>
<dbReference type="SUPFAM" id="SSF101233">
    <property type="entry name" value="PWI domain"/>
    <property type="match status" value="1"/>
</dbReference>
<keyword evidence="5" id="KW-1185">Reference proteome</keyword>
<comment type="caution">
    <text evidence="4">The sequence shown here is derived from an EMBL/GenBank/DDBJ whole genome shotgun (WGS) entry which is preliminary data.</text>
</comment>
<keyword evidence="1" id="KW-0507">mRNA processing</keyword>
<feature type="compositionally biased region" description="Basic and acidic residues" evidence="2">
    <location>
        <begin position="806"/>
        <end position="816"/>
    </location>
</feature>
<feature type="compositionally biased region" description="Basic residues" evidence="2">
    <location>
        <begin position="574"/>
        <end position="588"/>
    </location>
</feature>
<protein>
    <recommendedName>
        <fullName evidence="3">PWI domain-containing protein</fullName>
    </recommendedName>
</protein>
<feature type="domain" description="PWI" evidence="3">
    <location>
        <begin position="101"/>
        <end position="199"/>
    </location>
</feature>
<reference evidence="4" key="1">
    <citation type="submission" date="2023-05" db="EMBL/GenBank/DDBJ databases">
        <title>Nepenthes gracilis genome sequencing.</title>
        <authorList>
            <person name="Fukushima K."/>
        </authorList>
    </citation>
    <scope>NUCLEOTIDE SEQUENCE</scope>
    <source>
        <strain evidence="4">SING2019-196</strain>
    </source>
</reference>
<dbReference type="Gene3D" id="1.20.1390.10">
    <property type="entry name" value="PWI domain"/>
    <property type="match status" value="1"/>
</dbReference>
<feature type="region of interest" description="Disordered" evidence="2">
    <location>
        <begin position="245"/>
        <end position="979"/>
    </location>
</feature>
<organism evidence="4 5">
    <name type="scientific">Nepenthes gracilis</name>
    <name type="common">Slender pitcher plant</name>
    <dbReference type="NCBI Taxonomy" id="150966"/>
    <lineage>
        <taxon>Eukaryota</taxon>
        <taxon>Viridiplantae</taxon>
        <taxon>Streptophyta</taxon>
        <taxon>Embryophyta</taxon>
        <taxon>Tracheophyta</taxon>
        <taxon>Spermatophyta</taxon>
        <taxon>Magnoliopsida</taxon>
        <taxon>eudicotyledons</taxon>
        <taxon>Gunneridae</taxon>
        <taxon>Pentapetalae</taxon>
        <taxon>Caryophyllales</taxon>
        <taxon>Nepenthaceae</taxon>
        <taxon>Nepenthes</taxon>
    </lineage>
</organism>
<feature type="compositionally biased region" description="Basic and acidic residues" evidence="2">
    <location>
        <begin position="936"/>
        <end position="960"/>
    </location>
</feature>
<feature type="compositionally biased region" description="Basic residues" evidence="2">
    <location>
        <begin position="385"/>
        <end position="395"/>
    </location>
</feature>
<feature type="compositionally biased region" description="Low complexity" evidence="2">
    <location>
        <begin position="656"/>
        <end position="673"/>
    </location>
</feature>
<evidence type="ECO:0000313" key="4">
    <source>
        <dbReference type="EMBL" id="GMH11189.1"/>
    </source>
</evidence>
<feature type="region of interest" description="Disordered" evidence="2">
    <location>
        <begin position="196"/>
        <end position="230"/>
    </location>
</feature>
<dbReference type="SMART" id="SM00311">
    <property type="entry name" value="PWI"/>
    <property type="match status" value="1"/>
</dbReference>
<name>A0AAD3XNR1_NEPGR</name>
<dbReference type="Proteomes" id="UP001279734">
    <property type="component" value="Unassembled WGS sequence"/>
</dbReference>
<dbReference type="GO" id="GO:0048024">
    <property type="term" value="P:regulation of mRNA splicing, via spliceosome"/>
    <property type="evidence" value="ECO:0007669"/>
    <property type="project" value="TreeGrafter"/>
</dbReference>
<dbReference type="GO" id="GO:0003723">
    <property type="term" value="F:RNA binding"/>
    <property type="evidence" value="ECO:0007669"/>
    <property type="project" value="TreeGrafter"/>
</dbReference>
<feature type="compositionally biased region" description="Basic and acidic residues" evidence="2">
    <location>
        <begin position="614"/>
        <end position="630"/>
    </location>
</feature>
<evidence type="ECO:0000256" key="2">
    <source>
        <dbReference type="SAM" id="MobiDB-lite"/>
    </source>
</evidence>
<dbReference type="PROSITE" id="PS51025">
    <property type="entry name" value="PWI"/>
    <property type="match status" value="1"/>
</dbReference>
<feature type="compositionally biased region" description="Polar residues" evidence="2">
    <location>
        <begin position="631"/>
        <end position="649"/>
    </location>
</feature>
<evidence type="ECO:0000256" key="1">
    <source>
        <dbReference type="ARBA" id="ARBA00022664"/>
    </source>
</evidence>
<sequence length="999" mass="115449">MPTPRLRFWGHCNSSQDISRFFETLFRCPRDGVKLRYSDRRSHRHLSSSPYIDRKTVSICVSEENNLQASPGTKMSGGFFRGTSADQDTRFSNKQAKLLKTQKFAPELDHLVDITKVKMDVIKPWIAKRVTELLGFEDEVLINFIYGLLEGKEVNGKEVQIHLTGFMEKHTGKFMKELWNLLLSAQKNASGVPQQFLDAKEEETKRKKEESDRIVNEIQKRKDKESKELEEEKLKMDGVVAYDSASEPHLMPVESRLSGALSDDEKEAGARNGFRGRNRDSGSPPADSSTSPPRGVPSRSFSKSFSKSRSYSAGRNRSRSVSGSPQSRRRSISSERIYHSPQRRSVTPRRRHSPRESLSPWQKSCHSRRRSASRSRYRSPSLSRRMVRSPIRRRSPSPMQRRSPSPLLRQSPSLERRRSRLPLRRRSPSPWRHRSPSPWRRRSLSPWRHQSRSPRWRRSPSPRQYRSRTPSRRRRRRSPSTISPSPVRRRSPSPVRRRSPSPVRRRSPTPVRRRSPTPVRRRSAFVRHRSPSPVGDKSISPIRGRSPARVRQRRSPSPVRGRSASPGDWSSPSHVRRRSPPLRRKSPKLQRSLDQSPDERSRNHEQLSPTHYRSQKEKAEPSVEVRRRLDSMTSRHPISLSPQRDQTNRNARKRLPSVSPSPGKSPSYSGSPPHTKKRSQSKERSPSGNPNRNADERMTFDASRSPPQNLRDQKAHIERLGTIEEEEVKHAREGKDHINKSPQRTLDHSSGVRRRDSPERSGMGHRHDDSDFRKKEKGMRSEETSIKDLPATKPPHKGSFSSNRPETSHARDDAKADKKRSSRSKDAGGSLLRKSETVLKNKIVQENDPSVKFSGSEGSAEHKAAVAEKRKHKRSSRRETESDVSSYNSEVEERKVAKRRRKLEKILRKEERRRRREERRRRREEKRANKRKRKSKDSDSLPSDIEKNGDDAIASDERVARSGFQSSEKEETESEKKRLEIELREKALQSLRAKKGISH</sequence>
<dbReference type="InterPro" id="IPR036483">
    <property type="entry name" value="PWI_dom_sf"/>
</dbReference>
<feature type="compositionally biased region" description="Polar residues" evidence="2">
    <location>
        <begin position="311"/>
        <end position="321"/>
    </location>
</feature>
<accession>A0AAD3XNR1</accession>
<feature type="compositionally biased region" description="Low complexity" evidence="2">
    <location>
        <begin position="555"/>
        <end position="573"/>
    </location>
</feature>
<feature type="compositionally biased region" description="Basic and acidic residues" evidence="2">
    <location>
        <begin position="765"/>
        <end position="786"/>
    </location>
</feature>
<dbReference type="PANTHER" id="PTHR23148:SF0">
    <property type="entry name" value="SERINE_ARGININE REPETITIVE MATRIX PROTEIN 1"/>
    <property type="match status" value="1"/>
</dbReference>
<feature type="compositionally biased region" description="Basic residues" evidence="2">
    <location>
        <begin position="487"/>
        <end position="530"/>
    </location>
</feature>
<proteinExistence type="predicted"/>
<feature type="compositionally biased region" description="Basic and acidic residues" evidence="2">
    <location>
        <begin position="711"/>
        <end position="739"/>
    </location>
</feature>
<dbReference type="EMBL" id="BSYO01000010">
    <property type="protein sequence ID" value="GMH11189.1"/>
    <property type="molecule type" value="Genomic_DNA"/>
</dbReference>